<dbReference type="AlphaFoldDB" id="A0A915A3F7"/>
<sequence length="213" mass="24962">RLRNVGSQISASHVSTTHLMQLIDFADIVAGVKDVNEIVNARRGNERIIDHFKIEEEKHVEHCREQISEILSSWRMENRVSRLLYRIPPADLFERKVASIVARLLRCEETSQVSEKEINEKLETLLQRERELNEQFDDTNRAMAKVAIDIEVKKQRIHIFEERASKNRERKIELEKRIGNEERAVNSSQKQFHKNTSLLAELVHKKGDYEAQV</sequence>
<evidence type="ECO:0000313" key="3">
    <source>
        <dbReference type="WBParaSite" id="PgE378_g001_t01"/>
    </source>
</evidence>
<protein>
    <submittedName>
        <fullName evidence="3">Uncharacterized protein</fullName>
    </submittedName>
</protein>
<proteinExistence type="predicted"/>
<evidence type="ECO:0000256" key="1">
    <source>
        <dbReference type="SAM" id="Coils"/>
    </source>
</evidence>
<accession>A0A915A3F7</accession>
<organism evidence="2 3">
    <name type="scientific">Parascaris univalens</name>
    <name type="common">Nematode worm</name>
    <dbReference type="NCBI Taxonomy" id="6257"/>
    <lineage>
        <taxon>Eukaryota</taxon>
        <taxon>Metazoa</taxon>
        <taxon>Ecdysozoa</taxon>
        <taxon>Nematoda</taxon>
        <taxon>Chromadorea</taxon>
        <taxon>Rhabditida</taxon>
        <taxon>Spirurina</taxon>
        <taxon>Ascaridomorpha</taxon>
        <taxon>Ascaridoidea</taxon>
        <taxon>Ascarididae</taxon>
        <taxon>Parascaris</taxon>
    </lineage>
</organism>
<dbReference type="WBParaSite" id="PgE378_g001_t01">
    <property type="protein sequence ID" value="PgE378_g001_t01"/>
    <property type="gene ID" value="PgE378_g001"/>
</dbReference>
<feature type="coiled-coil region" evidence="1">
    <location>
        <begin position="115"/>
        <end position="142"/>
    </location>
</feature>
<dbReference type="Proteomes" id="UP000887569">
    <property type="component" value="Unplaced"/>
</dbReference>
<name>A0A915A3F7_PARUN</name>
<keyword evidence="2" id="KW-1185">Reference proteome</keyword>
<keyword evidence="1" id="KW-0175">Coiled coil</keyword>
<evidence type="ECO:0000313" key="2">
    <source>
        <dbReference type="Proteomes" id="UP000887569"/>
    </source>
</evidence>
<reference evidence="3" key="1">
    <citation type="submission" date="2022-11" db="UniProtKB">
        <authorList>
            <consortium name="WormBaseParasite"/>
        </authorList>
    </citation>
    <scope>IDENTIFICATION</scope>
</reference>